<accession>A0A926DT38</accession>
<organism evidence="1 2">
    <name type="scientific">Bianquea renquensis</name>
    <dbReference type="NCBI Taxonomy" id="2763661"/>
    <lineage>
        <taxon>Bacteria</taxon>
        <taxon>Bacillati</taxon>
        <taxon>Bacillota</taxon>
        <taxon>Clostridia</taxon>
        <taxon>Eubacteriales</taxon>
        <taxon>Bianqueaceae</taxon>
        <taxon>Bianquea</taxon>
    </lineage>
</organism>
<comment type="caution">
    <text evidence="1">The sequence shown here is derived from an EMBL/GenBank/DDBJ whole genome shotgun (WGS) entry which is preliminary data.</text>
</comment>
<name>A0A926DT38_9FIRM</name>
<evidence type="ECO:0000313" key="2">
    <source>
        <dbReference type="Proteomes" id="UP000657006"/>
    </source>
</evidence>
<reference evidence="1" key="1">
    <citation type="submission" date="2020-08" db="EMBL/GenBank/DDBJ databases">
        <title>Genome public.</title>
        <authorList>
            <person name="Liu C."/>
            <person name="Sun Q."/>
        </authorList>
    </citation>
    <scope>NUCLEOTIDE SEQUENCE</scope>
    <source>
        <strain evidence="1">NSJ-32</strain>
    </source>
</reference>
<dbReference type="Pfam" id="PF13170">
    <property type="entry name" value="DUF4003"/>
    <property type="match status" value="1"/>
</dbReference>
<dbReference type="RefSeq" id="WP_177714209.1">
    <property type="nucleotide sequence ID" value="NZ_JACRSQ010000031.1"/>
</dbReference>
<proteinExistence type="predicted"/>
<protein>
    <submittedName>
        <fullName evidence="1">DUF4003 domain-containing protein</fullName>
    </submittedName>
</protein>
<keyword evidence="2" id="KW-1185">Reference proteome</keyword>
<dbReference type="EMBL" id="JACRSQ010000031">
    <property type="protein sequence ID" value="MBC8544793.1"/>
    <property type="molecule type" value="Genomic_DNA"/>
</dbReference>
<evidence type="ECO:0000313" key="1">
    <source>
        <dbReference type="EMBL" id="MBC8544793.1"/>
    </source>
</evidence>
<gene>
    <name evidence="1" type="ORF">H8730_14690</name>
</gene>
<sequence length="331" mass="36176">MRPTVSELCETYIENRDKIKSAFLWDSAYLYPICAAIFTNQRQSADINRMKACQEMLKAETGIFSNFRGTAKLAMISMLAVDSDPGSKLQKSLQVYDFLKDHFFASSYLPVASMIIADIAEAEQFEEIAARTRHIYNLMKQEHPFLTSSEDSVFAALLALSTLTDEQVVRETEMCYELLKAEFLSGNAVQSLSHVLALGTGSAEQKCRRTMELYRGLKEKGYRYGVSYELATLGVLALLPADLHSVMTDIMEVDDFLSAQKGYGILGLGRKQRLMHAGMLVSSDYIGQTDTLAMHSAAIGGTISLIVAQEAAMCAAIAASAAAASASSSSD</sequence>
<dbReference type="InterPro" id="IPR025062">
    <property type="entry name" value="DUF4003"/>
</dbReference>
<dbReference type="AlphaFoldDB" id="A0A926DT38"/>
<dbReference type="Proteomes" id="UP000657006">
    <property type="component" value="Unassembled WGS sequence"/>
</dbReference>